<name>A0ABY8FGT8_9GAMM</name>
<dbReference type="InterPro" id="IPR053171">
    <property type="entry name" value="Viral_Tip_Attach_Protein"/>
</dbReference>
<feature type="domain" description="Fibronectin type-III" evidence="1">
    <location>
        <begin position="462"/>
        <end position="552"/>
    </location>
</feature>
<dbReference type="Proteomes" id="UP001321526">
    <property type="component" value="Chromosome"/>
</dbReference>
<dbReference type="PANTHER" id="PTHR36251:SF2">
    <property type="entry name" value="GIFSY-2 PROPHAGE HOST SPECIFICITY PROTEIN J, PHAGE LAMBDA"/>
    <property type="match status" value="1"/>
</dbReference>
<dbReference type="Pfam" id="PF09327">
    <property type="entry name" value="Phage_Tail_Tip"/>
    <property type="match status" value="1"/>
</dbReference>
<evidence type="ECO:0000259" key="1">
    <source>
        <dbReference type="PROSITE" id="PS50853"/>
    </source>
</evidence>
<accession>A0ABY8FGT8</accession>
<dbReference type="PROSITE" id="PS50853">
    <property type="entry name" value="FN3"/>
    <property type="match status" value="1"/>
</dbReference>
<reference evidence="2 3" key="1">
    <citation type="submission" date="2019-01" db="EMBL/GenBank/DDBJ databases">
        <title>Genome sequence of Salinicola endophyticus REST5.</title>
        <authorList>
            <person name="Nascimento F.X."/>
        </authorList>
    </citation>
    <scope>NUCLEOTIDE SEQUENCE [LARGE SCALE GENOMIC DNA]</scope>
    <source>
        <strain evidence="2 3">REST5</strain>
    </source>
</reference>
<evidence type="ECO:0000313" key="2">
    <source>
        <dbReference type="EMBL" id="WFF40386.1"/>
    </source>
</evidence>
<dbReference type="InterPro" id="IPR036116">
    <property type="entry name" value="FN3_sf"/>
</dbReference>
<protein>
    <recommendedName>
        <fullName evidence="1">Fibronectin type-III domain-containing protein</fullName>
    </recommendedName>
</protein>
<dbReference type="InterPro" id="IPR057587">
    <property type="entry name" value="GpJ_Ig_second"/>
</dbReference>
<dbReference type="RefSeq" id="WP_282235628.1">
    <property type="nucleotide sequence ID" value="NZ_CP035631.1"/>
</dbReference>
<organism evidence="2 3">
    <name type="scientific">Salinicola endophyticus</name>
    <dbReference type="NCBI Taxonomy" id="1949083"/>
    <lineage>
        <taxon>Bacteria</taxon>
        <taxon>Pseudomonadati</taxon>
        <taxon>Pseudomonadota</taxon>
        <taxon>Gammaproteobacteria</taxon>
        <taxon>Oceanospirillales</taxon>
        <taxon>Halomonadaceae</taxon>
        <taxon>Salinicola</taxon>
    </lineage>
</organism>
<proteinExistence type="predicted"/>
<dbReference type="InterPro" id="IPR015406">
    <property type="entry name" value="GpJ_CSF"/>
</dbReference>
<keyword evidence="3" id="KW-1185">Reference proteome</keyword>
<dbReference type="EMBL" id="CP035631">
    <property type="protein sequence ID" value="WFF40386.1"/>
    <property type="molecule type" value="Genomic_DNA"/>
</dbReference>
<dbReference type="InterPro" id="IPR013783">
    <property type="entry name" value="Ig-like_fold"/>
</dbReference>
<dbReference type="InterPro" id="IPR003961">
    <property type="entry name" value="FN3_dom"/>
</dbReference>
<gene>
    <name evidence="2" type="ORF">EVC62_02100</name>
</gene>
<dbReference type="Pfam" id="PF24489">
    <property type="entry name" value="Ig_J_second"/>
    <property type="match status" value="1"/>
</dbReference>
<dbReference type="SUPFAM" id="SSF49265">
    <property type="entry name" value="Fibronectin type III"/>
    <property type="match status" value="1"/>
</dbReference>
<evidence type="ECO:0000313" key="3">
    <source>
        <dbReference type="Proteomes" id="UP001321526"/>
    </source>
</evidence>
<dbReference type="Gene3D" id="2.60.40.10">
    <property type="entry name" value="Immunoglobulins"/>
    <property type="match status" value="1"/>
</dbReference>
<dbReference type="PANTHER" id="PTHR36251">
    <property type="entry name" value="FELS-1 PROPHAGE HOST SPECIFICITY PROTEIN-RELATED"/>
    <property type="match status" value="1"/>
</dbReference>
<sequence length="1179" mass="126188">MGKAVKAVAAVAVGVAVGFATGNPYLGVLAGGAMFASGSLTPKVDMGTATQTELKQVIRSSKEPAHFQFGACAVGGLLAWAQEEAGSQSEKEWLHLVYVLSEGEIEALSELYLNQEPVSAAGDRVRYALIRNPSAADAYLLANSPDWRDTQIGAGLSYVRLSIRYDRDYWASGIPTPLFVLQGCREIYDPRSGTTGYSDNAALVILWYLRTRLRVPDDEIIWEMFIDGANIADEPVAVPGGGTERRYRIGGGFKADARKDRVLADMEAACAGRVVRIGGRFGLQVGAYYGPYELTIDEDMVIGAVTGQAEVSQADAVNTMTGKFIDPAQRWTETDYPAVSVAEWVAQDDGPIEDTLDLQLVYSPYQAQRLANIALRRKRNGGGLSMPLNFRGYACRPGRVVRVYLPSLNIDGEFRVTDWNFHGDNGCKVTLSPEDPEIYDDAVGQPYNPLGFISLPTGGIAAPAGLTYTLEAIGETVQGRLDWSAVSGALTYSVVIKSGGASVQAVEVPASSTTCTVGGLPAGQYIAEVRTRGDFGQSGAATVSFSVNAPPMPDSIIVQVTNNEVTLIPQLAWNGTPVSFRFYYSPTLLDINAVRGSAQLLSTGASLVHTGRAYGTTYHYWVESVNAYGHSDLLYQEVQTTSDFTEIFGAIQQNIEGEGTLYEAIVGGVSPGVVEQVSGQIVEEAEKAVAPFRAELDANTESIGKLEHADQEQTIKMLLLKASGEASASTLRVEQIVRAGLAQQVTTLQVGQTSLVQRMTVSEDKQQAFAELAEELQAGQTSAESRLSVVESTQGNQATLINQVKTAQANVQDEFYAMWNPATESFTSTALRVVNVGGKKAVLGMRSNGQVAEIGAVADRFYIYNEVSGEMVLAFVVEGGRVVIPEALIGTVKFSKLVSDTGEVLIEGGKIKAKFIDGDTLTVRLANVTGAGVFASKNSVNLNDITGSGTLSGGNLSGSVVADGTSLSTIRARANAGNDANTRVGSWTRSGTTLIDGGKIYADDAFIVNAMIKTGAIDTLNIREGAVTINASNVLQNEIGLNTNRGDNPWQTLISTTIDPRGNAVDVTTAFMYHLRAGSSYSGSGGSGTYARVSLKLRITVNGSEAYLWDRLYGRIFDFRGYDSPEAEDYVTLPMRIAGWSGTRTVAIEAATSFNTEHSTNTREAKIRERYLRVSSTRV</sequence>